<evidence type="ECO:0000313" key="2">
    <source>
        <dbReference type="Proteomes" id="UP001056120"/>
    </source>
</evidence>
<reference evidence="1 2" key="2">
    <citation type="journal article" date="2022" name="Mol. Ecol. Resour.">
        <title>The genomes of chicory, endive, great burdock and yacon provide insights into Asteraceae paleo-polyploidization history and plant inulin production.</title>
        <authorList>
            <person name="Fan W."/>
            <person name="Wang S."/>
            <person name="Wang H."/>
            <person name="Wang A."/>
            <person name="Jiang F."/>
            <person name="Liu H."/>
            <person name="Zhao H."/>
            <person name="Xu D."/>
            <person name="Zhang Y."/>
        </authorList>
    </citation>
    <scope>NUCLEOTIDE SEQUENCE [LARGE SCALE GENOMIC DNA]</scope>
    <source>
        <strain evidence="2">cv. Yunnan</strain>
        <tissue evidence="1">Leaves</tissue>
    </source>
</reference>
<proteinExistence type="predicted"/>
<dbReference type="EMBL" id="CM042028">
    <property type="protein sequence ID" value="KAI3798127.1"/>
    <property type="molecule type" value="Genomic_DNA"/>
</dbReference>
<keyword evidence="2" id="KW-1185">Reference proteome</keyword>
<protein>
    <submittedName>
        <fullName evidence="1">Uncharacterized protein</fullName>
    </submittedName>
</protein>
<dbReference type="Proteomes" id="UP001056120">
    <property type="component" value="Linkage Group LG11"/>
</dbReference>
<reference evidence="2" key="1">
    <citation type="journal article" date="2022" name="Mol. Ecol. Resour.">
        <title>The genomes of chicory, endive, great burdock and yacon provide insights into Asteraceae palaeo-polyploidization history and plant inulin production.</title>
        <authorList>
            <person name="Fan W."/>
            <person name="Wang S."/>
            <person name="Wang H."/>
            <person name="Wang A."/>
            <person name="Jiang F."/>
            <person name="Liu H."/>
            <person name="Zhao H."/>
            <person name="Xu D."/>
            <person name="Zhang Y."/>
        </authorList>
    </citation>
    <scope>NUCLEOTIDE SEQUENCE [LARGE SCALE GENOMIC DNA]</scope>
    <source>
        <strain evidence="2">cv. Yunnan</strain>
    </source>
</reference>
<name>A0ACB9HQN9_9ASTR</name>
<accession>A0ACB9HQN9</accession>
<gene>
    <name evidence="1" type="ORF">L1987_33396</name>
</gene>
<sequence length="156" mass="17391">MAMCLLLLSTESVLHFCLLLFVRSSFFLCIFDYALFLFGSGIEAIFFYFVVCFPKTACFVAGTSGSTFWVSFNIIYLRIGFLGKNVLLLLKSQAFVCEAESSQSSAHRAKRASLLSSVAKAVSIDQFQPSSSICEFCGARFWFAERVMNFPLTSPL</sequence>
<evidence type="ECO:0000313" key="1">
    <source>
        <dbReference type="EMBL" id="KAI3798127.1"/>
    </source>
</evidence>
<organism evidence="1 2">
    <name type="scientific">Smallanthus sonchifolius</name>
    <dbReference type="NCBI Taxonomy" id="185202"/>
    <lineage>
        <taxon>Eukaryota</taxon>
        <taxon>Viridiplantae</taxon>
        <taxon>Streptophyta</taxon>
        <taxon>Embryophyta</taxon>
        <taxon>Tracheophyta</taxon>
        <taxon>Spermatophyta</taxon>
        <taxon>Magnoliopsida</taxon>
        <taxon>eudicotyledons</taxon>
        <taxon>Gunneridae</taxon>
        <taxon>Pentapetalae</taxon>
        <taxon>asterids</taxon>
        <taxon>campanulids</taxon>
        <taxon>Asterales</taxon>
        <taxon>Asteraceae</taxon>
        <taxon>Asteroideae</taxon>
        <taxon>Heliantheae alliance</taxon>
        <taxon>Millerieae</taxon>
        <taxon>Smallanthus</taxon>
    </lineage>
</organism>
<comment type="caution">
    <text evidence="1">The sequence shown here is derived from an EMBL/GenBank/DDBJ whole genome shotgun (WGS) entry which is preliminary data.</text>
</comment>